<protein>
    <submittedName>
        <fullName evidence="2">Uncharacterized protein</fullName>
    </submittedName>
</protein>
<dbReference type="STRING" id="67285.AQI88_34010"/>
<dbReference type="RefSeq" id="WP_067006850.1">
    <property type="nucleotide sequence ID" value="NZ_BNDU01000006.1"/>
</dbReference>
<comment type="caution">
    <text evidence="2">The sequence shown here is derived from an EMBL/GenBank/DDBJ whole genome shotgun (WGS) entry which is preliminary data.</text>
</comment>
<dbReference type="AlphaFoldDB" id="A0A101NFD5"/>
<organism evidence="2 3">
    <name type="scientific">Streptomyces cellostaticus</name>
    <dbReference type="NCBI Taxonomy" id="67285"/>
    <lineage>
        <taxon>Bacteria</taxon>
        <taxon>Bacillati</taxon>
        <taxon>Actinomycetota</taxon>
        <taxon>Actinomycetes</taxon>
        <taxon>Kitasatosporales</taxon>
        <taxon>Streptomycetaceae</taxon>
        <taxon>Streptomyces</taxon>
    </lineage>
</organism>
<evidence type="ECO:0000313" key="3">
    <source>
        <dbReference type="Proteomes" id="UP000054241"/>
    </source>
</evidence>
<accession>A0A101NFD5</accession>
<sequence>MPKDAIDRDDPLLWEFVPDATPLRPGLPRLRYRIDIRHQRASHEKALRRWVPRPLWLGPVEQPWRYLGAPDRAGHRQRTREAAAGITPAR</sequence>
<dbReference type="EMBL" id="LMWL01000066">
    <property type="protein sequence ID" value="KUM92009.1"/>
    <property type="molecule type" value="Genomic_DNA"/>
</dbReference>
<proteinExistence type="predicted"/>
<evidence type="ECO:0000256" key="1">
    <source>
        <dbReference type="SAM" id="MobiDB-lite"/>
    </source>
</evidence>
<gene>
    <name evidence="2" type="ORF">AQI88_34010</name>
</gene>
<dbReference type="Proteomes" id="UP000054241">
    <property type="component" value="Unassembled WGS sequence"/>
</dbReference>
<feature type="region of interest" description="Disordered" evidence="1">
    <location>
        <begin position="71"/>
        <end position="90"/>
    </location>
</feature>
<evidence type="ECO:0000313" key="2">
    <source>
        <dbReference type="EMBL" id="KUM92009.1"/>
    </source>
</evidence>
<dbReference type="OrthoDB" id="4108300at2"/>
<name>A0A101NFD5_9ACTN</name>
<reference evidence="2 3" key="1">
    <citation type="submission" date="2015-10" db="EMBL/GenBank/DDBJ databases">
        <title>Draft genome sequence of Streptomyces cellostaticus DSM 40189, type strain for the species Streptomyces cellostaticus.</title>
        <authorList>
            <person name="Ruckert C."/>
            <person name="Winkler A."/>
            <person name="Kalinowski J."/>
            <person name="Kampfer P."/>
            <person name="Glaeser S."/>
        </authorList>
    </citation>
    <scope>NUCLEOTIDE SEQUENCE [LARGE SCALE GENOMIC DNA]</scope>
    <source>
        <strain evidence="2 3">DSM 40189</strain>
    </source>
</reference>
<keyword evidence="3" id="KW-1185">Reference proteome</keyword>